<evidence type="ECO:0000259" key="2">
    <source>
        <dbReference type="Pfam" id="PF04296"/>
    </source>
</evidence>
<dbReference type="PANTHER" id="PTHR34215">
    <property type="entry name" value="BLL0784 PROTEIN"/>
    <property type="match status" value="1"/>
</dbReference>
<feature type="compositionally biased region" description="Basic and acidic residues" evidence="1">
    <location>
        <begin position="176"/>
        <end position="188"/>
    </location>
</feature>
<proteinExistence type="predicted"/>
<name>A0A6M4ATL5_9SPHN</name>
<feature type="region of interest" description="Disordered" evidence="1">
    <location>
        <begin position="176"/>
        <end position="197"/>
    </location>
</feature>
<keyword evidence="4" id="KW-1185">Reference proteome</keyword>
<dbReference type="Pfam" id="PF04296">
    <property type="entry name" value="YlxR"/>
    <property type="match status" value="1"/>
</dbReference>
<feature type="compositionally biased region" description="Basic and acidic residues" evidence="1">
    <location>
        <begin position="38"/>
        <end position="48"/>
    </location>
</feature>
<dbReference type="Proteomes" id="UP000503018">
    <property type="component" value="Chromosome"/>
</dbReference>
<dbReference type="RefSeq" id="WP_169944182.1">
    <property type="nucleotide sequence ID" value="NZ_CP053015.1"/>
</dbReference>
<evidence type="ECO:0000256" key="1">
    <source>
        <dbReference type="SAM" id="MobiDB-lite"/>
    </source>
</evidence>
<feature type="region of interest" description="Disordered" evidence="1">
    <location>
        <begin position="243"/>
        <end position="271"/>
    </location>
</feature>
<reference evidence="3 4" key="1">
    <citation type="submission" date="2020-01" db="EMBL/GenBank/DDBJ databases">
        <title>Sphingomonas sp. strain CSW-10.</title>
        <authorList>
            <person name="Chen W.-M."/>
        </authorList>
    </citation>
    <scope>NUCLEOTIDE SEQUENCE [LARGE SCALE GENOMIC DNA]</scope>
    <source>
        <strain evidence="3 4">CSW-10</strain>
    </source>
</reference>
<evidence type="ECO:0000313" key="4">
    <source>
        <dbReference type="Proteomes" id="UP000503018"/>
    </source>
</evidence>
<dbReference type="InterPro" id="IPR007393">
    <property type="entry name" value="YlxR_dom"/>
</dbReference>
<organism evidence="3 4">
    <name type="scientific">Sphingomonas lacunae</name>
    <dbReference type="NCBI Taxonomy" id="2698828"/>
    <lineage>
        <taxon>Bacteria</taxon>
        <taxon>Pseudomonadati</taxon>
        <taxon>Pseudomonadota</taxon>
        <taxon>Alphaproteobacteria</taxon>
        <taxon>Sphingomonadales</taxon>
        <taxon>Sphingomonadaceae</taxon>
        <taxon>Sphingomonas</taxon>
    </lineage>
</organism>
<dbReference type="Gene3D" id="3.30.1330.30">
    <property type="match status" value="1"/>
</dbReference>
<dbReference type="SUPFAM" id="SSF64376">
    <property type="entry name" value="YlxR-like"/>
    <property type="match status" value="1"/>
</dbReference>
<feature type="domain" description="YlxR" evidence="2">
    <location>
        <begin position="47"/>
        <end position="115"/>
    </location>
</feature>
<dbReference type="InterPro" id="IPR035931">
    <property type="entry name" value="YlxR-like_sf"/>
</dbReference>
<dbReference type="KEGG" id="slan:GV829_04350"/>
<dbReference type="InterPro" id="IPR037465">
    <property type="entry name" value="YlxR"/>
</dbReference>
<dbReference type="AlphaFoldDB" id="A0A6M4ATL5"/>
<protein>
    <submittedName>
        <fullName evidence="3">DUF448 domain-containing protein</fullName>
    </submittedName>
</protein>
<sequence length="271" mass="28178">MRTPHNDRELTPTSQLPEGGEARVPGQEIRAPKPVRKPAADGDGPERRCILSGEHGSREALIRLALSPDGVLVPDIMARAPGRGAWIGVDRAALEAAIAKGKIKGALARAFKGAPVNLPADLGAQIDAAFHRTLMSQLGLAAKAGVLLTGAEKVDVAARSGQVALLCHASDAADDGRRKRDQSWRVGEDAEGSGMTGRVLPVDRTALSVALGRDNAVHIAIIDAGWGERLSALLDRWHQFAGSSMDPQGSDATTTGNASPTETVDGGHAAV</sequence>
<dbReference type="PANTHER" id="PTHR34215:SF1">
    <property type="entry name" value="YLXR DOMAIN-CONTAINING PROTEIN"/>
    <property type="match status" value="1"/>
</dbReference>
<accession>A0A6M4ATL5</accession>
<gene>
    <name evidence="3" type="ORF">GV829_04350</name>
</gene>
<feature type="compositionally biased region" description="Polar residues" evidence="1">
    <location>
        <begin position="243"/>
        <end position="262"/>
    </location>
</feature>
<dbReference type="SUPFAM" id="SSF55315">
    <property type="entry name" value="L30e-like"/>
    <property type="match status" value="1"/>
</dbReference>
<feature type="compositionally biased region" description="Basic and acidic residues" evidence="1">
    <location>
        <begin position="1"/>
        <end position="10"/>
    </location>
</feature>
<dbReference type="EMBL" id="CP053015">
    <property type="protein sequence ID" value="QJQ31770.1"/>
    <property type="molecule type" value="Genomic_DNA"/>
</dbReference>
<evidence type="ECO:0000313" key="3">
    <source>
        <dbReference type="EMBL" id="QJQ31770.1"/>
    </source>
</evidence>
<feature type="region of interest" description="Disordered" evidence="1">
    <location>
        <begin position="1"/>
        <end position="48"/>
    </location>
</feature>
<dbReference type="Gene3D" id="3.30.1230.10">
    <property type="entry name" value="YlxR-like"/>
    <property type="match status" value="1"/>
</dbReference>
<dbReference type="InterPro" id="IPR029064">
    <property type="entry name" value="Ribosomal_eL30-like_sf"/>
</dbReference>